<dbReference type="Pfam" id="PF05806">
    <property type="entry name" value="Noggin"/>
    <property type="match status" value="1"/>
</dbReference>
<dbReference type="InterPro" id="IPR052876">
    <property type="entry name" value="Insect_Hormone_Regulators"/>
</dbReference>
<accession>A0A653C3T7</accession>
<feature type="chain" id="PRO_5024975530" description="Spaetzle domain-containing protein" evidence="6">
    <location>
        <begin position="19"/>
        <end position="211"/>
    </location>
</feature>
<evidence type="ECO:0000256" key="5">
    <source>
        <dbReference type="ARBA" id="ARBA00022729"/>
    </source>
</evidence>
<evidence type="ECO:0000256" key="3">
    <source>
        <dbReference type="ARBA" id="ARBA00022473"/>
    </source>
</evidence>
<dbReference type="EMBL" id="CAACVG010006867">
    <property type="protein sequence ID" value="VEN42208.1"/>
    <property type="molecule type" value="Genomic_DNA"/>
</dbReference>
<evidence type="ECO:0000256" key="4">
    <source>
        <dbReference type="ARBA" id="ARBA00022525"/>
    </source>
</evidence>
<feature type="signal peptide" evidence="6">
    <location>
        <begin position="1"/>
        <end position="18"/>
    </location>
</feature>
<dbReference type="InterPro" id="IPR029034">
    <property type="entry name" value="Cystine-knot_cytokine"/>
</dbReference>
<evidence type="ECO:0000256" key="1">
    <source>
        <dbReference type="ARBA" id="ARBA00004613"/>
    </source>
</evidence>
<sequence length="211" mass="24655">MMDFVYVLFLLSTIGVCASPINKDGKVYTECEEMPEYELEEILGPAYNARYMSLTPPPPEDESRLGAKRGIVSDAVDFYVAHDLEVEIETRPAWAVTNHVEAAREQSFRFKRDLDYSQEWHCKQRIKWLDLGPDYFPRYLKSVECLSETCWFNIYKCRPRSFAVKLLKRRRDRCTAAPDDDRIGSSGLPRELRELWVWEERAVTFCCDCGI</sequence>
<organism evidence="7 8">
    <name type="scientific">Callosobruchus maculatus</name>
    <name type="common">Southern cowpea weevil</name>
    <name type="synonym">Pulse bruchid</name>
    <dbReference type="NCBI Taxonomy" id="64391"/>
    <lineage>
        <taxon>Eukaryota</taxon>
        <taxon>Metazoa</taxon>
        <taxon>Ecdysozoa</taxon>
        <taxon>Arthropoda</taxon>
        <taxon>Hexapoda</taxon>
        <taxon>Insecta</taxon>
        <taxon>Pterygota</taxon>
        <taxon>Neoptera</taxon>
        <taxon>Endopterygota</taxon>
        <taxon>Coleoptera</taxon>
        <taxon>Polyphaga</taxon>
        <taxon>Cucujiformia</taxon>
        <taxon>Chrysomeloidea</taxon>
        <taxon>Chrysomelidae</taxon>
        <taxon>Bruchinae</taxon>
        <taxon>Bruchini</taxon>
        <taxon>Callosobruchus</taxon>
    </lineage>
</organism>
<reference evidence="7 8" key="1">
    <citation type="submission" date="2019-01" db="EMBL/GenBank/DDBJ databases">
        <authorList>
            <person name="Sayadi A."/>
        </authorList>
    </citation>
    <scope>NUCLEOTIDE SEQUENCE [LARGE SCALE GENOMIC DNA]</scope>
</reference>
<dbReference type="SUPFAM" id="SSF57501">
    <property type="entry name" value="Cystine-knot cytokines"/>
    <property type="match status" value="1"/>
</dbReference>
<evidence type="ECO:0008006" key="9">
    <source>
        <dbReference type="Google" id="ProtNLM"/>
    </source>
</evidence>
<comment type="subcellular location">
    <subcellularLocation>
        <location evidence="1">Secreted</location>
    </subcellularLocation>
</comment>
<proteinExistence type="inferred from homology"/>
<dbReference type="GO" id="GO:0005576">
    <property type="term" value="C:extracellular region"/>
    <property type="evidence" value="ECO:0007669"/>
    <property type="project" value="UniProtKB-SubCell"/>
</dbReference>
<dbReference type="Proteomes" id="UP000410492">
    <property type="component" value="Unassembled WGS sequence"/>
</dbReference>
<name>A0A653C3T7_CALMS</name>
<dbReference type="InterPro" id="IPR008717">
    <property type="entry name" value="Noggin"/>
</dbReference>
<dbReference type="PANTHER" id="PTHR39940:SF4">
    <property type="entry name" value="PROTEIN TRUNK"/>
    <property type="match status" value="1"/>
</dbReference>
<keyword evidence="5 6" id="KW-0732">Signal</keyword>
<dbReference type="Gene3D" id="2.10.90.10">
    <property type="entry name" value="Cystine-knot cytokines"/>
    <property type="match status" value="1"/>
</dbReference>
<dbReference type="PANTHER" id="PTHR39940">
    <property type="entry name" value="PROTHORACICOTROPIC HORMONE, ISOFORM F"/>
    <property type="match status" value="1"/>
</dbReference>
<evidence type="ECO:0000313" key="8">
    <source>
        <dbReference type="Proteomes" id="UP000410492"/>
    </source>
</evidence>
<evidence type="ECO:0000256" key="2">
    <source>
        <dbReference type="ARBA" id="ARBA00007480"/>
    </source>
</evidence>
<gene>
    <name evidence="7" type="ORF">CALMAC_LOCUS5783</name>
</gene>
<evidence type="ECO:0000256" key="6">
    <source>
        <dbReference type="SAM" id="SignalP"/>
    </source>
</evidence>
<keyword evidence="8" id="KW-1185">Reference proteome</keyword>
<evidence type="ECO:0000313" key="7">
    <source>
        <dbReference type="EMBL" id="VEN42208.1"/>
    </source>
</evidence>
<dbReference type="AlphaFoldDB" id="A0A653C3T7"/>
<comment type="similarity">
    <text evidence="2">Belongs to the noggin family.</text>
</comment>
<keyword evidence="3" id="KW-0217">Developmental protein</keyword>
<dbReference type="GO" id="GO:0005102">
    <property type="term" value="F:signaling receptor binding"/>
    <property type="evidence" value="ECO:0007669"/>
    <property type="project" value="TreeGrafter"/>
</dbReference>
<keyword evidence="4" id="KW-0964">Secreted</keyword>
<protein>
    <recommendedName>
        <fullName evidence="9">Spaetzle domain-containing protein</fullName>
    </recommendedName>
</protein>